<feature type="domain" description="Protein kinase" evidence="3">
    <location>
        <begin position="26"/>
        <end position="256"/>
    </location>
</feature>
<reference evidence="4 5" key="1">
    <citation type="journal article" date="2024" name="Pathogens">
        <title>Characterization of a Novel Species of Legionella Isolated from a Healthcare Facility: Legionella resiliens sp. nov.</title>
        <authorList>
            <person name="Cristino S."/>
            <person name="Pascale M.R."/>
            <person name="Marino F."/>
            <person name="Derelitto C."/>
            <person name="Salaris S."/>
            <person name="Orsini M."/>
            <person name="Squarzoni S."/>
            <person name="Grottola A."/>
            <person name="Girolamini L."/>
        </authorList>
    </citation>
    <scope>NUCLEOTIDE SEQUENCE [LARGE SCALE GENOMIC DNA]</scope>
    <source>
        <strain evidence="4 5">8cVS16</strain>
    </source>
</reference>
<comment type="caution">
    <text evidence="4">The sequence shown here is derived from an EMBL/GenBank/DDBJ whole genome shotgun (WGS) entry which is preliminary data.</text>
</comment>
<dbReference type="InterPro" id="IPR011009">
    <property type="entry name" value="Kinase-like_dom_sf"/>
</dbReference>
<feature type="compositionally biased region" description="Acidic residues" evidence="2">
    <location>
        <begin position="11"/>
        <end position="26"/>
    </location>
</feature>
<dbReference type="InterPro" id="IPR000719">
    <property type="entry name" value="Prot_kinase_dom"/>
</dbReference>
<protein>
    <recommendedName>
        <fullName evidence="3">Protein kinase domain-containing protein</fullName>
    </recommendedName>
</protein>
<feature type="region of interest" description="Disordered" evidence="2">
    <location>
        <begin position="1"/>
        <end position="29"/>
    </location>
</feature>
<keyword evidence="5" id="KW-1185">Reference proteome</keyword>
<evidence type="ECO:0000259" key="3">
    <source>
        <dbReference type="PROSITE" id="PS50011"/>
    </source>
</evidence>
<keyword evidence="1" id="KW-0547">Nucleotide-binding</keyword>
<sequence length="430" mass="49636">MPKHYKFQDDNNSEESCYESEGETEYYPEKNIGSGTYANARKFQSADGQRARAVLKPKDQDDIDFKEVYNKYNFFKTLYPRQNIALIEQEDTYRLVLPYIVGIPYEKLSFMNKSQQIKLFISAIAALKDCHNKGYIVLDLKADNIHYDMSSGKSYLLDGGISVKENKPLDPDIFLVGTNEERISKKMKYPQIAPECWSHTPTLAKKSMDVYALGSMMQSVLKPSPDIKRLIQLCLDPKPEQRPTLDILENQLQKLLLPPRNQQKDAPAEKYASNENSNYAYSLKILAEQSIVPTKRQYKRLRQNNKIPKAIIDFNNACTQLHESHNKIKNIYFSIYKRETLTLMLRGAIEFKKEYPIIEKRAIVFINTQLFKNFTQSQAIKILTTLNSSQTELPIPFTLNKSRSNIFHGPKKIPEHDEVKIGLSKIVATR</sequence>
<dbReference type="Pfam" id="PF00069">
    <property type="entry name" value="Pkinase"/>
    <property type="match status" value="1"/>
</dbReference>
<evidence type="ECO:0000256" key="2">
    <source>
        <dbReference type="SAM" id="MobiDB-lite"/>
    </source>
</evidence>
<organism evidence="4 5">
    <name type="scientific">Legionella resiliens</name>
    <dbReference type="NCBI Taxonomy" id="2905958"/>
    <lineage>
        <taxon>Bacteria</taxon>
        <taxon>Pseudomonadati</taxon>
        <taxon>Pseudomonadota</taxon>
        <taxon>Gammaproteobacteria</taxon>
        <taxon>Legionellales</taxon>
        <taxon>Legionellaceae</taxon>
        <taxon>Legionella</taxon>
    </lineage>
</organism>
<evidence type="ECO:0000313" key="5">
    <source>
        <dbReference type="Proteomes" id="UP001320170"/>
    </source>
</evidence>
<feature type="binding site" evidence="1">
    <location>
        <position position="56"/>
    </location>
    <ligand>
        <name>ATP</name>
        <dbReference type="ChEBI" id="CHEBI:30616"/>
    </ligand>
</feature>
<dbReference type="SMART" id="SM00220">
    <property type="entry name" value="S_TKc"/>
    <property type="match status" value="1"/>
</dbReference>
<name>A0ABS8WZ02_9GAMM</name>
<gene>
    <name evidence="4" type="ORF">LXO92_04970</name>
</gene>
<dbReference type="InterPro" id="IPR017441">
    <property type="entry name" value="Protein_kinase_ATP_BS"/>
</dbReference>
<dbReference type="EMBL" id="JAJTND010000003">
    <property type="protein sequence ID" value="MCE3531728.1"/>
    <property type="molecule type" value="Genomic_DNA"/>
</dbReference>
<dbReference type="PROSITE" id="PS00107">
    <property type="entry name" value="PROTEIN_KINASE_ATP"/>
    <property type="match status" value="1"/>
</dbReference>
<dbReference type="Proteomes" id="UP001320170">
    <property type="component" value="Unassembled WGS sequence"/>
</dbReference>
<dbReference type="PROSITE" id="PS50011">
    <property type="entry name" value="PROTEIN_KINASE_DOM"/>
    <property type="match status" value="1"/>
</dbReference>
<keyword evidence="1" id="KW-0067">ATP-binding</keyword>
<accession>A0ABS8WZ02</accession>
<dbReference type="RefSeq" id="WP_182351618.1">
    <property type="nucleotide sequence ID" value="NZ_JAJSPM010000004.1"/>
</dbReference>
<dbReference type="SUPFAM" id="SSF56112">
    <property type="entry name" value="Protein kinase-like (PK-like)"/>
    <property type="match status" value="1"/>
</dbReference>
<proteinExistence type="predicted"/>
<dbReference type="Gene3D" id="1.10.510.10">
    <property type="entry name" value="Transferase(Phosphotransferase) domain 1"/>
    <property type="match status" value="1"/>
</dbReference>
<evidence type="ECO:0000256" key="1">
    <source>
        <dbReference type="PROSITE-ProRule" id="PRU10141"/>
    </source>
</evidence>
<evidence type="ECO:0000313" key="4">
    <source>
        <dbReference type="EMBL" id="MCE3531728.1"/>
    </source>
</evidence>